<dbReference type="InterPro" id="IPR017972">
    <property type="entry name" value="Cyt_P450_CS"/>
</dbReference>
<dbReference type="InterPro" id="IPR001128">
    <property type="entry name" value="Cyt_P450"/>
</dbReference>
<dbReference type="PANTHER" id="PTHR24305:SF229">
    <property type="entry name" value="P450, PUTATIVE (EUROFUNG)-RELATED"/>
    <property type="match status" value="1"/>
</dbReference>
<dbReference type="SUPFAM" id="SSF48264">
    <property type="entry name" value="Cytochrome P450"/>
    <property type="match status" value="1"/>
</dbReference>
<evidence type="ECO:0000313" key="7">
    <source>
        <dbReference type="EMBL" id="USP76766.1"/>
    </source>
</evidence>
<dbReference type="InterPro" id="IPR036396">
    <property type="entry name" value="Cyt_P450_sf"/>
</dbReference>
<dbReference type="InterPro" id="IPR002401">
    <property type="entry name" value="Cyt_P450_E_grp-I"/>
</dbReference>
<dbReference type="InterPro" id="IPR050121">
    <property type="entry name" value="Cytochrome_P450_monoxygenase"/>
</dbReference>
<name>A0A9Q8Z5L7_CURCL</name>
<dbReference type="Pfam" id="PF00067">
    <property type="entry name" value="p450"/>
    <property type="match status" value="1"/>
</dbReference>
<evidence type="ECO:0000313" key="8">
    <source>
        <dbReference type="Proteomes" id="UP001056012"/>
    </source>
</evidence>
<evidence type="ECO:0000256" key="5">
    <source>
        <dbReference type="RuleBase" id="RU000461"/>
    </source>
</evidence>
<dbReference type="GO" id="GO:0016705">
    <property type="term" value="F:oxidoreductase activity, acting on paired donors, with incorporation or reduction of molecular oxygen"/>
    <property type="evidence" value="ECO:0007669"/>
    <property type="project" value="InterPro"/>
</dbReference>
<proteinExistence type="inferred from homology"/>
<dbReference type="PROSITE" id="PS00086">
    <property type="entry name" value="CYTOCHROME_P450"/>
    <property type="match status" value="1"/>
</dbReference>
<keyword evidence="2 4" id="KW-0479">Metal-binding</keyword>
<evidence type="ECO:0000256" key="1">
    <source>
        <dbReference type="ARBA" id="ARBA00001971"/>
    </source>
</evidence>
<keyword evidence="4 5" id="KW-0349">Heme</keyword>
<dbReference type="GO" id="GO:0020037">
    <property type="term" value="F:heme binding"/>
    <property type="evidence" value="ECO:0007669"/>
    <property type="project" value="InterPro"/>
</dbReference>
<dbReference type="VEuPathDB" id="FungiDB:yc1106_04040"/>
<keyword evidence="6" id="KW-1133">Transmembrane helix</keyword>
<keyword evidence="8" id="KW-1185">Reference proteome</keyword>
<dbReference type="PRINTS" id="PR00385">
    <property type="entry name" value="P450"/>
</dbReference>
<dbReference type="PRINTS" id="PR00463">
    <property type="entry name" value="EP450I"/>
</dbReference>
<keyword evidence="5" id="KW-0560">Oxidoreductase</keyword>
<organism evidence="7 8">
    <name type="scientific">Curvularia clavata</name>
    <dbReference type="NCBI Taxonomy" id="95742"/>
    <lineage>
        <taxon>Eukaryota</taxon>
        <taxon>Fungi</taxon>
        <taxon>Dikarya</taxon>
        <taxon>Ascomycota</taxon>
        <taxon>Pezizomycotina</taxon>
        <taxon>Dothideomycetes</taxon>
        <taxon>Pleosporomycetidae</taxon>
        <taxon>Pleosporales</taxon>
        <taxon>Pleosporineae</taxon>
        <taxon>Pleosporaceae</taxon>
        <taxon>Curvularia</taxon>
    </lineage>
</organism>
<dbReference type="Gene3D" id="1.10.630.10">
    <property type="entry name" value="Cytochrome P450"/>
    <property type="match status" value="1"/>
</dbReference>
<evidence type="ECO:0000256" key="6">
    <source>
        <dbReference type="SAM" id="Phobius"/>
    </source>
</evidence>
<reference evidence="7" key="1">
    <citation type="submission" date="2021-12" db="EMBL/GenBank/DDBJ databases">
        <title>Curvularia clavata genome.</title>
        <authorList>
            <person name="Cao Y."/>
        </authorList>
    </citation>
    <scope>NUCLEOTIDE SEQUENCE</scope>
    <source>
        <strain evidence="7">Yc1106</strain>
    </source>
</reference>
<keyword evidence="6" id="KW-0812">Transmembrane</keyword>
<dbReference type="Proteomes" id="UP001056012">
    <property type="component" value="Chromosome 3"/>
</dbReference>
<feature type="transmembrane region" description="Helical" evidence="6">
    <location>
        <begin position="6"/>
        <end position="29"/>
    </location>
</feature>
<keyword evidence="6" id="KW-0472">Membrane</keyword>
<comment type="cofactor">
    <cofactor evidence="1 4">
        <name>heme</name>
        <dbReference type="ChEBI" id="CHEBI:30413"/>
    </cofactor>
</comment>
<evidence type="ECO:0000256" key="4">
    <source>
        <dbReference type="PIRSR" id="PIRSR602401-1"/>
    </source>
</evidence>
<evidence type="ECO:0000256" key="3">
    <source>
        <dbReference type="ARBA" id="ARBA00023004"/>
    </source>
</evidence>
<dbReference type="AlphaFoldDB" id="A0A9Q8Z5L7"/>
<dbReference type="GO" id="GO:0004497">
    <property type="term" value="F:monooxygenase activity"/>
    <property type="evidence" value="ECO:0007669"/>
    <property type="project" value="UniProtKB-KW"/>
</dbReference>
<evidence type="ECO:0000256" key="2">
    <source>
        <dbReference type="ARBA" id="ARBA00022723"/>
    </source>
</evidence>
<gene>
    <name evidence="7" type="ORF">yc1106_04040</name>
</gene>
<evidence type="ECO:0008006" key="9">
    <source>
        <dbReference type="Google" id="ProtNLM"/>
    </source>
</evidence>
<accession>A0A9Q8Z5L7</accession>
<dbReference type="PANTHER" id="PTHR24305">
    <property type="entry name" value="CYTOCHROME P450"/>
    <property type="match status" value="1"/>
</dbReference>
<feature type="binding site" description="axial binding residue" evidence="4">
    <location>
        <position position="481"/>
    </location>
    <ligand>
        <name>heme</name>
        <dbReference type="ChEBI" id="CHEBI:30413"/>
    </ligand>
    <ligandPart>
        <name>Fe</name>
        <dbReference type="ChEBI" id="CHEBI:18248"/>
    </ligandPart>
</feature>
<keyword evidence="5" id="KW-0503">Monooxygenase</keyword>
<keyword evidence="3 4" id="KW-0408">Iron</keyword>
<dbReference type="OrthoDB" id="3934656at2759"/>
<comment type="similarity">
    <text evidence="5">Belongs to the cytochrome P450 family.</text>
</comment>
<protein>
    <recommendedName>
        <fullName evidence="9">Cytochrome P450</fullName>
    </recommendedName>
</protein>
<dbReference type="CDD" id="cd11060">
    <property type="entry name" value="CYP57A1-like"/>
    <property type="match status" value="1"/>
</dbReference>
<sequence>MDLSSLISVTTVTNLSLLFVVYWVGWIIYCRTFHPLAHVPGPLWPAVSNTWLRLPSLSMAVIKANFTRNPIDPISYANTVYHMYLGDVEVAQDKLHQQYGSLIRVAPNEVVSNDASAIPLIYRTHNPLNKTEWFANFRPRGISEHADLFTELDESKHNRRRRVVQPAYQMARVLKNEKAYDRCTMLLMKKLGELAAKEEDVDLGHWIELYAHDILGSVFFGRAFGYLEKGGDIDAFIESVATATPLMHVIAAAPSYVRGLILMGAMCIPGTLKGLKAIEMMINEAKRQTKLGVERSAEDTKSRLDVCSQLLQIVNEKGSQVDFTPNEVTLESWTGLLAGSDSTASTMRTILYFLMKNPDCMATAVQEIKSQEHLLSSPMTYMESTKHLPYVNACIKESSRNFSSVGISMSRVAPAQGIVLSNHHIPAGYAVGMNPYTVQRDPKLFGEDSRVFRPERWLQSQATNLEMEKGMITFGAGTHTCLGKNIALVEIHKLIPELLRRFDMHLVHDKPWRTQNAGFIKQKDIIVRLTPRA</sequence>
<dbReference type="GO" id="GO:0005506">
    <property type="term" value="F:iron ion binding"/>
    <property type="evidence" value="ECO:0007669"/>
    <property type="project" value="InterPro"/>
</dbReference>
<dbReference type="EMBL" id="CP089276">
    <property type="protein sequence ID" value="USP76766.1"/>
    <property type="molecule type" value="Genomic_DNA"/>
</dbReference>